<evidence type="ECO:0000256" key="8">
    <source>
        <dbReference type="ARBA" id="ARBA00050776"/>
    </source>
</evidence>
<dbReference type="InterPro" id="IPR015424">
    <property type="entry name" value="PyrdxlP-dep_Trfase"/>
</dbReference>
<evidence type="ECO:0000256" key="2">
    <source>
        <dbReference type="ARBA" id="ARBA00006490"/>
    </source>
</evidence>
<comment type="caution">
    <text evidence="10">The sequence shown here is derived from an EMBL/GenBank/DDBJ whole genome shotgun (WGS) entry which is preliminary data.</text>
</comment>
<dbReference type="GO" id="GO:0008483">
    <property type="term" value="F:transaminase activity"/>
    <property type="evidence" value="ECO:0007669"/>
    <property type="project" value="UniProtKB-KW"/>
</dbReference>
<dbReference type="PANTHER" id="PTHR11601:SF34">
    <property type="entry name" value="CYSTEINE DESULFURASE"/>
    <property type="match status" value="1"/>
</dbReference>
<dbReference type="PIRSF" id="PIRSF005572">
    <property type="entry name" value="NifS"/>
    <property type="match status" value="1"/>
</dbReference>
<keyword evidence="10" id="KW-0032">Aminotransferase</keyword>
<keyword evidence="3" id="KW-0808">Transferase</keyword>
<dbReference type="EMBL" id="JAFITR010000005">
    <property type="protein sequence ID" value="MBN4066543.1"/>
    <property type="molecule type" value="Genomic_DNA"/>
</dbReference>
<dbReference type="Pfam" id="PF00266">
    <property type="entry name" value="Aminotran_5"/>
    <property type="match status" value="1"/>
</dbReference>
<dbReference type="InterPro" id="IPR000192">
    <property type="entry name" value="Aminotrans_V_dom"/>
</dbReference>
<protein>
    <submittedName>
        <fullName evidence="10">Aminotransferase class V-fold PLP-dependent enzyme</fullName>
    </submittedName>
</protein>
<dbReference type="PANTHER" id="PTHR11601">
    <property type="entry name" value="CYSTEINE DESULFURYLASE FAMILY MEMBER"/>
    <property type="match status" value="1"/>
</dbReference>
<organism evidence="10 11">
    <name type="scientific">Simkania negevensis</name>
    <dbReference type="NCBI Taxonomy" id="83561"/>
    <lineage>
        <taxon>Bacteria</taxon>
        <taxon>Pseudomonadati</taxon>
        <taxon>Chlamydiota</taxon>
        <taxon>Chlamydiia</taxon>
        <taxon>Parachlamydiales</taxon>
        <taxon>Simkaniaceae</taxon>
        <taxon>Simkania</taxon>
    </lineage>
</organism>
<dbReference type="InterPro" id="IPR015422">
    <property type="entry name" value="PyrdxlP-dep_Trfase_small"/>
</dbReference>
<keyword evidence="5" id="KW-0663">Pyridoxal phosphate</keyword>
<evidence type="ECO:0000313" key="11">
    <source>
        <dbReference type="Proteomes" id="UP000722121"/>
    </source>
</evidence>
<feature type="domain" description="Aminotransferase class V" evidence="9">
    <location>
        <begin position="5"/>
        <end position="367"/>
    </location>
</feature>
<reference evidence="10 11" key="1">
    <citation type="submission" date="2021-02" db="EMBL/GenBank/DDBJ databases">
        <title>Activity-based single-cell genomes from oceanic crustal fluid captures similar information to metagenomic and metatranscriptomic surveys with orders of magnitude less sampling.</title>
        <authorList>
            <person name="D'Angelo T.S."/>
            <person name="Orcutt B.N."/>
        </authorList>
    </citation>
    <scope>NUCLEOTIDE SEQUENCE [LARGE SCALE GENOMIC DNA]</scope>
    <source>
        <strain evidence="10">AH-315-G07</strain>
    </source>
</reference>
<dbReference type="Proteomes" id="UP000722121">
    <property type="component" value="Unassembled WGS sequence"/>
</dbReference>
<keyword evidence="7" id="KW-0411">Iron-sulfur</keyword>
<keyword evidence="11" id="KW-1185">Reference proteome</keyword>
<dbReference type="InterPro" id="IPR016454">
    <property type="entry name" value="Cysteine_dSase"/>
</dbReference>
<evidence type="ECO:0000256" key="5">
    <source>
        <dbReference type="ARBA" id="ARBA00022898"/>
    </source>
</evidence>
<dbReference type="Gene3D" id="3.90.1150.10">
    <property type="entry name" value="Aspartate Aminotransferase, domain 1"/>
    <property type="match status" value="1"/>
</dbReference>
<proteinExistence type="inferred from homology"/>
<evidence type="ECO:0000256" key="7">
    <source>
        <dbReference type="ARBA" id="ARBA00023014"/>
    </source>
</evidence>
<keyword evidence="6" id="KW-0408">Iron</keyword>
<dbReference type="InterPro" id="IPR015421">
    <property type="entry name" value="PyrdxlP-dep_Trfase_major"/>
</dbReference>
<comment type="cofactor">
    <cofactor evidence="1">
        <name>pyridoxal 5'-phosphate</name>
        <dbReference type="ChEBI" id="CHEBI:597326"/>
    </cofactor>
</comment>
<comment type="catalytic activity">
    <reaction evidence="8">
        <text>(sulfur carrier)-H + L-cysteine = (sulfur carrier)-SH + L-alanine</text>
        <dbReference type="Rhea" id="RHEA:43892"/>
        <dbReference type="Rhea" id="RHEA-COMP:14737"/>
        <dbReference type="Rhea" id="RHEA-COMP:14739"/>
        <dbReference type="ChEBI" id="CHEBI:29917"/>
        <dbReference type="ChEBI" id="CHEBI:35235"/>
        <dbReference type="ChEBI" id="CHEBI:57972"/>
        <dbReference type="ChEBI" id="CHEBI:64428"/>
        <dbReference type="EC" id="2.8.1.7"/>
    </reaction>
</comment>
<evidence type="ECO:0000256" key="4">
    <source>
        <dbReference type="ARBA" id="ARBA00022723"/>
    </source>
</evidence>
<evidence type="ECO:0000259" key="9">
    <source>
        <dbReference type="Pfam" id="PF00266"/>
    </source>
</evidence>
<evidence type="ECO:0000256" key="3">
    <source>
        <dbReference type="ARBA" id="ARBA00022679"/>
    </source>
</evidence>
<accession>A0ABS3APG5</accession>
<comment type="similarity">
    <text evidence="2">Belongs to the class-V pyridoxal-phosphate-dependent aminotransferase family. NifS/IscS subfamily.</text>
</comment>
<evidence type="ECO:0000256" key="6">
    <source>
        <dbReference type="ARBA" id="ARBA00023004"/>
    </source>
</evidence>
<sequence>MLTPIYLDNHRLTSPSPESCKAMLPYLTEKWTDPIAPYAAGVEVASDVRAAYEKIFSFFAAGKDGRFLVTSSGAEAVNHLFSSLFRDLSKVEGKNHFLTSTIEEAPTLMALGRLEEEGAFAQMLAPNSEGVVTAQAVEEAITAKTALVSLSWANGLTGVINPVEEIAEVCRQKKTLLHLEASYLLGKTFFDPEEPLPADILTFESSLLHAPRGTGGLYYANTVPMSPLILGGQEQWGMRGGPLDVAGIVALAKAAEQLDEGLNHMCTEVVRLRNAFEENLLDAVPAAQSLCMDADRLPNTSVIAFPFVSNEALLFALSRKGVFASVGGGKFQRLDRVLQLTGIDAGVAGSALHFSLSRYTTESDIQAAVDKIKEAYHQLSKMSEKIAFTKMGG</sequence>
<evidence type="ECO:0000256" key="1">
    <source>
        <dbReference type="ARBA" id="ARBA00001933"/>
    </source>
</evidence>
<gene>
    <name evidence="10" type="ORF">JYU14_00475</name>
</gene>
<keyword evidence="4" id="KW-0479">Metal-binding</keyword>
<dbReference type="SUPFAM" id="SSF53383">
    <property type="entry name" value="PLP-dependent transferases"/>
    <property type="match status" value="1"/>
</dbReference>
<evidence type="ECO:0000313" key="10">
    <source>
        <dbReference type="EMBL" id="MBN4066543.1"/>
    </source>
</evidence>
<name>A0ABS3APG5_9BACT</name>
<dbReference type="Gene3D" id="3.40.640.10">
    <property type="entry name" value="Type I PLP-dependent aspartate aminotransferase-like (Major domain)"/>
    <property type="match status" value="1"/>
</dbReference>